<evidence type="ECO:0000259" key="1">
    <source>
        <dbReference type="Pfam" id="PF02627"/>
    </source>
</evidence>
<dbReference type="Gene3D" id="1.20.1290.10">
    <property type="entry name" value="AhpD-like"/>
    <property type="match status" value="1"/>
</dbReference>
<evidence type="ECO:0000313" key="2">
    <source>
        <dbReference type="EMBL" id="MDG0795174.1"/>
    </source>
</evidence>
<dbReference type="NCBIfam" id="TIGR00778">
    <property type="entry name" value="ahpD_dom"/>
    <property type="match status" value="1"/>
</dbReference>
<keyword evidence="3" id="KW-1185">Reference proteome</keyword>
<dbReference type="InterPro" id="IPR029032">
    <property type="entry name" value="AhpD-like"/>
</dbReference>
<gene>
    <name evidence="2" type="ORF">OMP38_33370</name>
</gene>
<dbReference type="InterPro" id="IPR004675">
    <property type="entry name" value="AhpD_core"/>
</dbReference>
<accession>A0A9X4KPH7</accession>
<organism evidence="2 3">
    <name type="scientific">Cohnella ginsengisoli</name>
    <dbReference type="NCBI Taxonomy" id="425004"/>
    <lineage>
        <taxon>Bacteria</taxon>
        <taxon>Bacillati</taxon>
        <taxon>Bacillota</taxon>
        <taxon>Bacilli</taxon>
        <taxon>Bacillales</taxon>
        <taxon>Paenibacillaceae</taxon>
        <taxon>Cohnella</taxon>
    </lineage>
</organism>
<name>A0A9X4KPH7_9BACL</name>
<dbReference type="AlphaFoldDB" id="A0A9X4KPH7"/>
<reference evidence="2 3" key="1">
    <citation type="submission" date="2022-10" db="EMBL/GenBank/DDBJ databases">
        <title>Comparative genomic analysis of Cohnella hashimotonis sp. nov., isolated from the International Space Station.</title>
        <authorList>
            <person name="Simpson A."/>
            <person name="Venkateswaran K."/>
        </authorList>
    </citation>
    <scope>NUCLEOTIDE SEQUENCE [LARGE SCALE GENOMIC DNA]</scope>
    <source>
        <strain evidence="2 3">DSM 18997</strain>
    </source>
</reference>
<dbReference type="PANTHER" id="PTHR33930">
    <property type="entry name" value="ALKYL HYDROPEROXIDE REDUCTASE AHPD"/>
    <property type="match status" value="1"/>
</dbReference>
<feature type="domain" description="Carboxymuconolactone decarboxylase-like" evidence="1">
    <location>
        <begin position="55"/>
        <end position="103"/>
    </location>
</feature>
<dbReference type="EMBL" id="JAPDHZ010000008">
    <property type="protein sequence ID" value="MDG0795174.1"/>
    <property type="molecule type" value="Genomic_DNA"/>
</dbReference>
<dbReference type="PANTHER" id="PTHR33930:SF8">
    <property type="entry name" value="4-CARBOXYMUCONOLACTONE DECARBOXYLASE"/>
    <property type="match status" value="1"/>
</dbReference>
<dbReference type="Proteomes" id="UP001153387">
    <property type="component" value="Unassembled WGS sequence"/>
</dbReference>
<evidence type="ECO:0000313" key="3">
    <source>
        <dbReference type="Proteomes" id="UP001153387"/>
    </source>
</evidence>
<protein>
    <submittedName>
        <fullName evidence="2">Carboxymuconolactone decarboxylase family protein</fullName>
    </submittedName>
</protein>
<comment type="caution">
    <text evidence="2">The sequence shown here is derived from an EMBL/GenBank/DDBJ whole genome shotgun (WGS) entry which is preliminary data.</text>
</comment>
<proteinExistence type="predicted"/>
<dbReference type="SUPFAM" id="SSF69118">
    <property type="entry name" value="AhpD-like"/>
    <property type="match status" value="1"/>
</dbReference>
<dbReference type="Pfam" id="PF02627">
    <property type="entry name" value="CMD"/>
    <property type="match status" value="1"/>
</dbReference>
<dbReference type="GO" id="GO:0051920">
    <property type="term" value="F:peroxiredoxin activity"/>
    <property type="evidence" value="ECO:0007669"/>
    <property type="project" value="InterPro"/>
</dbReference>
<sequence length="111" mass="12505">MLGVFPLLTAALGTCIVYRWLGISTYRGSKGGAAQMNYYDRSNLKKIPDLIRLAPEAAQSYFTFEHQVYEELKTIPLRTKELIALAVAHITGCPYCIDTHVKKVSVPWRNT</sequence>
<dbReference type="InterPro" id="IPR003779">
    <property type="entry name" value="CMD-like"/>
</dbReference>